<gene>
    <name evidence="2" type="ORF">QBC47DRAFT_76490</name>
</gene>
<evidence type="ECO:0000313" key="2">
    <source>
        <dbReference type="EMBL" id="KAK1751810.1"/>
    </source>
</evidence>
<dbReference type="Proteomes" id="UP001239445">
    <property type="component" value="Unassembled WGS sequence"/>
</dbReference>
<keyword evidence="3" id="KW-1185">Reference proteome</keyword>
<feature type="chain" id="PRO_5042595970" description="Secreted protein" evidence="1">
    <location>
        <begin position="22"/>
        <end position="132"/>
    </location>
</feature>
<organism evidence="2 3">
    <name type="scientific">Echria macrotheca</name>
    <dbReference type="NCBI Taxonomy" id="438768"/>
    <lineage>
        <taxon>Eukaryota</taxon>
        <taxon>Fungi</taxon>
        <taxon>Dikarya</taxon>
        <taxon>Ascomycota</taxon>
        <taxon>Pezizomycotina</taxon>
        <taxon>Sordariomycetes</taxon>
        <taxon>Sordariomycetidae</taxon>
        <taxon>Sordariales</taxon>
        <taxon>Schizotheciaceae</taxon>
        <taxon>Echria</taxon>
    </lineage>
</organism>
<protein>
    <recommendedName>
        <fullName evidence="4">Secreted protein</fullName>
    </recommendedName>
</protein>
<name>A0AAJ0B5Z1_9PEZI</name>
<proteinExistence type="predicted"/>
<feature type="signal peptide" evidence="1">
    <location>
        <begin position="1"/>
        <end position="21"/>
    </location>
</feature>
<reference evidence="2" key="1">
    <citation type="submission" date="2023-06" db="EMBL/GenBank/DDBJ databases">
        <title>Genome-scale phylogeny and comparative genomics of the fungal order Sordariales.</title>
        <authorList>
            <consortium name="Lawrence Berkeley National Laboratory"/>
            <person name="Hensen N."/>
            <person name="Bonometti L."/>
            <person name="Westerberg I."/>
            <person name="Brannstrom I.O."/>
            <person name="Guillou S."/>
            <person name="Cros-Aarteil S."/>
            <person name="Calhoun S."/>
            <person name="Haridas S."/>
            <person name="Kuo A."/>
            <person name="Mondo S."/>
            <person name="Pangilinan J."/>
            <person name="Riley R."/>
            <person name="Labutti K."/>
            <person name="Andreopoulos B."/>
            <person name="Lipzen A."/>
            <person name="Chen C."/>
            <person name="Yanf M."/>
            <person name="Daum C."/>
            <person name="Ng V."/>
            <person name="Clum A."/>
            <person name="Steindorff A."/>
            <person name="Ohm R."/>
            <person name="Martin F."/>
            <person name="Silar P."/>
            <person name="Natvig D."/>
            <person name="Lalanne C."/>
            <person name="Gautier V."/>
            <person name="Ament-Velasquez S.L."/>
            <person name="Kruys A."/>
            <person name="Hutchinson M.I."/>
            <person name="Powell A.J."/>
            <person name="Barry K."/>
            <person name="Miller A.N."/>
            <person name="Grigoriev I.V."/>
            <person name="Debuchy R."/>
            <person name="Gladieux P."/>
            <person name="Thoren M.H."/>
            <person name="Johannesson H."/>
        </authorList>
    </citation>
    <scope>NUCLEOTIDE SEQUENCE</scope>
    <source>
        <strain evidence="2">PSN4</strain>
    </source>
</reference>
<dbReference type="AlphaFoldDB" id="A0AAJ0B5Z1"/>
<evidence type="ECO:0008006" key="4">
    <source>
        <dbReference type="Google" id="ProtNLM"/>
    </source>
</evidence>
<evidence type="ECO:0000313" key="3">
    <source>
        <dbReference type="Proteomes" id="UP001239445"/>
    </source>
</evidence>
<comment type="caution">
    <text evidence="2">The sequence shown here is derived from an EMBL/GenBank/DDBJ whole genome shotgun (WGS) entry which is preliminary data.</text>
</comment>
<dbReference type="EMBL" id="MU839841">
    <property type="protein sequence ID" value="KAK1751810.1"/>
    <property type="molecule type" value="Genomic_DNA"/>
</dbReference>
<keyword evidence="1" id="KW-0732">Signal</keyword>
<evidence type="ECO:0000256" key="1">
    <source>
        <dbReference type="SAM" id="SignalP"/>
    </source>
</evidence>
<accession>A0AAJ0B5Z1</accession>
<sequence length="132" mass="15177">MIWRLCVHVVLSLTMVQDVSSKNGGREGFLGQDRLNYHSRVVPLDCGLHECQTAQNSLTQRGYRASKQAYPCFFGGWYSYSDTRYMVITKGVAKEGCLFGHDDSCAWLFCREEGFSFVLTWILFSRSDFMFI</sequence>